<dbReference type="AlphaFoldDB" id="A0A229UMK7"/>
<sequence length="131" mass="14693">MNYGSDFLIIDGDIVWEGDNLATISGEDNVKQQAELRMLADLGESIFFKEYGGKLFTHLGKTYSIEQKQAAESEARSVLLKVGNANGQGWIEKVLECSITPVKGQKAFRLFARYVLRGDTKVQDFNIRLEV</sequence>
<proteinExistence type="predicted"/>
<dbReference type="RefSeq" id="WP_094016468.1">
    <property type="nucleotide sequence ID" value="NZ_NMQW01000027.1"/>
</dbReference>
<dbReference type="EMBL" id="NMQW01000027">
    <property type="protein sequence ID" value="OXM84612.1"/>
    <property type="molecule type" value="Genomic_DNA"/>
</dbReference>
<protein>
    <recommendedName>
        <fullName evidence="3">DUF2634 domain-containing protein</fullName>
    </recommendedName>
</protein>
<reference evidence="1 2" key="1">
    <citation type="submission" date="2017-07" db="EMBL/GenBank/DDBJ databases">
        <title>Genome sequencing and assembly of Paenibacillus rigui.</title>
        <authorList>
            <person name="Mayilraj S."/>
        </authorList>
    </citation>
    <scope>NUCLEOTIDE SEQUENCE [LARGE SCALE GENOMIC DNA]</scope>
    <source>
        <strain evidence="1 2">JCM 16352</strain>
    </source>
</reference>
<evidence type="ECO:0000313" key="1">
    <source>
        <dbReference type="EMBL" id="OXM84612.1"/>
    </source>
</evidence>
<comment type="caution">
    <text evidence="1">The sequence shown here is derived from an EMBL/GenBank/DDBJ whole genome shotgun (WGS) entry which is preliminary data.</text>
</comment>
<name>A0A229UMK7_9BACL</name>
<gene>
    <name evidence="1" type="ORF">CF651_19085</name>
</gene>
<dbReference type="Proteomes" id="UP000215509">
    <property type="component" value="Unassembled WGS sequence"/>
</dbReference>
<dbReference type="OrthoDB" id="2679780at2"/>
<evidence type="ECO:0008006" key="3">
    <source>
        <dbReference type="Google" id="ProtNLM"/>
    </source>
</evidence>
<evidence type="ECO:0000313" key="2">
    <source>
        <dbReference type="Proteomes" id="UP000215509"/>
    </source>
</evidence>
<dbReference type="SUPFAM" id="SSF160719">
    <property type="entry name" value="gpW/gp25-like"/>
    <property type="match status" value="1"/>
</dbReference>
<organism evidence="1 2">
    <name type="scientific">Paenibacillus rigui</name>
    <dbReference type="NCBI Taxonomy" id="554312"/>
    <lineage>
        <taxon>Bacteria</taxon>
        <taxon>Bacillati</taxon>
        <taxon>Bacillota</taxon>
        <taxon>Bacilli</taxon>
        <taxon>Bacillales</taxon>
        <taxon>Paenibacillaceae</taxon>
        <taxon>Paenibacillus</taxon>
    </lineage>
</organism>
<accession>A0A229UMK7</accession>
<keyword evidence="2" id="KW-1185">Reference proteome</keyword>